<dbReference type="FunFam" id="3.40.50.300:FF:000901">
    <property type="entry name" value="Chromosome partition protein Smc"/>
    <property type="match status" value="1"/>
</dbReference>
<evidence type="ECO:0000256" key="6">
    <source>
        <dbReference type="ARBA" id="ARBA00023125"/>
    </source>
</evidence>
<dbReference type="InterPro" id="IPR027417">
    <property type="entry name" value="P-loop_NTPase"/>
</dbReference>
<evidence type="ECO:0000256" key="5">
    <source>
        <dbReference type="ARBA" id="ARBA00023054"/>
    </source>
</evidence>
<name>A0A1G5JNB3_9HYPH</name>
<dbReference type="CDD" id="cd03278">
    <property type="entry name" value="ABC_SMC_barmotin"/>
    <property type="match status" value="1"/>
</dbReference>
<dbReference type="InterPro" id="IPR003395">
    <property type="entry name" value="RecF/RecN/SMC_N"/>
</dbReference>
<comment type="subunit">
    <text evidence="7">Homodimer.</text>
</comment>
<feature type="coiled-coil region" evidence="7">
    <location>
        <begin position="798"/>
        <end position="860"/>
    </location>
</feature>
<gene>
    <name evidence="7" type="primary">smc</name>
    <name evidence="10" type="ORF">SAMN02927923_02741</name>
</gene>
<dbReference type="GO" id="GO:0003677">
    <property type="term" value="F:DNA binding"/>
    <property type="evidence" value="ECO:0007669"/>
    <property type="project" value="UniProtKB-UniRule"/>
</dbReference>
<sequence>MKLTRLRIAGFKTFVEPTDFLIEPGLTGVVGPNGCGKSNLVEALRWVMGENSHKNMRATGMDDVIFSGSGGRPARNWAEVMLTIDNIERTAPAAFNDADVLEISRKIEREEGSTYRVNGKEVRARDVQILFADAATGSRSPALVRQGQISEIISAKPQSRRRILEDAAGIAGLHARRHEAELRLKAAEDNLVRVEDVIRELESQVESLKRQGRQASRYKNLSSEIRRLEALMYAISYADARDQAATAERQVAEDLKAVADLTEAQTQTATAQAVAAHHIPALRQAEAEAAAALQRLTHARNELESEERRSKDRLVELERHIGDLNRDIAREAAQRADAEATIERLQIEAAEIAQTTDGADDVRAENEERLQAAEAALAEAEAALSALQAQTSDLNARRAALERSVREEMERAARFRSEKERLEREIEALAASSTHDGPPIDDLREETAIAEETAQASEEAVIEAREAVAAAREMENRLRQPLNEAERKAQRLETEVLTLAKLVTSATGDLWPPALDQITVEKGYEAALGAALGDDLEASTNPSAPHHWEMTGSGENDPRLPEGVRSLADLARAPVELQRRLRQIGVVNRDDGLRLRGLLKPGQRLVSQEGDLWRWDGFTTAAEAPSPAARRLAEKNRLGDLEREAAEAREEAEQLRHEAEGALEAVRQAASREMQAIEAARQARQALDSARTRLSVAERKEAELGQRRSALQEGLTRLSESEAEALERVQDAESALQDLAPAPDLESRLLEERTRVAERRAAASEARAAVQSLMHEAELRRRRQDSIAADIRLWTERAARAAKANEDLGERLERAQDEHQRLLEAPDTYLQRRRALINEVEEAEAKRKEAADRLADAETGLAETDRSARAALEALAAAREARAGSQARHEAAVQRLAEITRNIAENLETTPAGLIEMAGLREVTELPSHSEIESKLHSLKADRERLGAVNLRADEELTELETKYTGIATERDDLVEAIKRLRQAIGSLNREGRERLLAAFDVVNDHFKRLFTTLFGGGTAELTLVDSDDPLEAGLEILARPPGKKPQSMTLLSGGEQALTATALIFAVFLTNPSPICVLDEVDAPLDDANVERYCALLEEMSKQTETRFVVITHNPITMARMDRLFGVTMAERGVSQLVSVDLQSAERILEVA</sequence>
<dbReference type="Pfam" id="PF02463">
    <property type="entry name" value="SMC_N"/>
    <property type="match status" value="1"/>
</dbReference>
<dbReference type="AlphaFoldDB" id="A0A1G5JNB3"/>
<dbReference type="GO" id="GO:0005694">
    <property type="term" value="C:chromosome"/>
    <property type="evidence" value="ECO:0007669"/>
    <property type="project" value="InterPro"/>
</dbReference>
<accession>A0A1G5JNB3</accession>
<dbReference type="InterPro" id="IPR011890">
    <property type="entry name" value="SMC_prok"/>
</dbReference>
<dbReference type="PANTHER" id="PTHR43977">
    <property type="entry name" value="STRUCTURAL MAINTENANCE OF CHROMOSOMES PROTEIN 3"/>
    <property type="match status" value="1"/>
</dbReference>
<proteinExistence type="inferred from homology"/>
<dbReference type="Gene3D" id="3.40.50.300">
    <property type="entry name" value="P-loop containing nucleotide triphosphate hydrolases"/>
    <property type="match status" value="2"/>
</dbReference>
<dbReference type="Proteomes" id="UP000199569">
    <property type="component" value="Unassembled WGS sequence"/>
</dbReference>
<dbReference type="InterPro" id="IPR036277">
    <property type="entry name" value="SMC_hinge_sf"/>
</dbReference>
<evidence type="ECO:0000256" key="3">
    <source>
        <dbReference type="ARBA" id="ARBA00022741"/>
    </source>
</evidence>
<organism evidence="10 11">
    <name type="scientific">Microvirga guangxiensis</name>
    <dbReference type="NCBI Taxonomy" id="549386"/>
    <lineage>
        <taxon>Bacteria</taxon>
        <taxon>Pseudomonadati</taxon>
        <taxon>Pseudomonadota</taxon>
        <taxon>Alphaproteobacteria</taxon>
        <taxon>Hyphomicrobiales</taxon>
        <taxon>Methylobacteriaceae</taxon>
        <taxon>Microvirga</taxon>
    </lineage>
</organism>
<feature type="coiled-coil region" evidence="7">
    <location>
        <begin position="631"/>
        <end position="735"/>
    </location>
</feature>
<dbReference type="NCBIfam" id="TIGR02168">
    <property type="entry name" value="SMC_prok_B"/>
    <property type="match status" value="1"/>
</dbReference>
<dbReference type="GO" id="GO:0030261">
    <property type="term" value="P:chromosome condensation"/>
    <property type="evidence" value="ECO:0007669"/>
    <property type="project" value="InterPro"/>
</dbReference>
<dbReference type="HAMAP" id="MF_01894">
    <property type="entry name" value="Smc_prok"/>
    <property type="match status" value="1"/>
</dbReference>
<dbReference type="GO" id="GO:0005524">
    <property type="term" value="F:ATP binding"/>
    <property type="evidence" value="ECO:0007669"/>
    <property type="project" value="UniProtKB-UniRule"/>
</dbReference>
<comment type="domain">
    <text evidence="7">Contains large globular domains required for ATP hydrolysis at each terminus and a third globular domain forming a flexible hinge near the middle of the molecule. These domains are separated by coiled-coil structures.</text>
</comment>
<evidence type="ECO:0000313" key="10">
    <source>
        <dbReference type="EMBL" id="SCY89401.1"/>
    </source>
</evidence>
<dbReference type="PIRSF" id="PIRSF005719">
    <property type="entry name" value="SMC"/>
    <property type="match status" value="1"/>
</dbReference>
<keyword evidence="6 7" id="KW-0238">DNA-binding</keyword>
<comment type="function">
    <text evidence="7">Required for chromosome condensation and partitioning.</text>
</comment>
<dbReference type="GO" id="GO:0007062">
    <property type="term" value="P:sister chromatid cohesion"/>
    <property type="evidence" value="ECO:0007669"/>
    <property type="project" value="InterPro"/>
</dbReference>
<keyword evidence="4 7" id="KW-0067">ATP-binding</keyword>
<dbReference type="InterPro" id="IPR024704">
    <property type="entry name" value="SMC"/>
</dbReference>
<feature type="coiled-coil region" evidence="7">
    <location>
        <begin position="170"/>
        <end position="218"/>
    </location>
</feature>
<feature type="domain" description="RecF/RecN/SMC N-terminal" evidence="9">
    <location>
        <begin position="3"/>
        <end position="1136"/>
    </location>
</feature>
<feature type="region of interest" description="Disordered" evidence="8">
    <location>
        <begin position="538"/>
        <end position="558"/>
    </location>
</feature>
<dbReference type="EMBL" id="FMVJ01000007">
    <property type="protein sequence ID" value="SCY89401.1"/>
    <property type="molecule type" value="Genomic_DNA"/>
</dbReference>
<evidence type="ECO:0000256" key="2">
    <source>
        <dbReference type="ARBA" id="ARBA00022490"/>
    </source>
</evidence>
<evidence type="ECO:0000256" key="4">
    <source>
        <dbReference type="ARBA" id="ARBA00022840"/>
    </source>
</evidence>
<keyword evidence="11" id="KW-1185">Reference proteome</keyword>
<dbReference type="SUPFAM" id="SSF52540">
    <property type="entry name" value="P-loop containing nucleoside triphosphate hydrolases"/>
    <property type="match status" value="1"/>
</dbReference>
<evidence type="ECO:0000259" key="9">
    <source>
        <dbReference type="Pfam" id="PF02463"/>
    </source>
</evidence>
<dbReference type="GO" id="GO:0007059">
    <property type="term" value="P:chromosome segregation"/>
    <property type="evidence" value="ECO:0007669"/>
    <property type="project" value="UniProtKB-UniRule"/>
</dbReference>
<keyword evidence="2 7" id="KW-0963">Cytoplasm</keyword>
<dbReference type="OrthoDB" id="9808768at2"/>
<evidence type="ECO:0000256" key="7">
    <source>
        <dbReference type="HAMAP-Rule" id="MF_01894"/>
    </source>
</evidence>
<comment type="similarity">
    <text evidence="7">Belongs to the SMC family.</text>
</comment>
<dbReference type="GO" id="GO:0006260">
    <property type="term" value="P:DNA replication"/>
    <property type="evidence" value="ECO:0007669"/>
    <property type="project" value="UniProtKB-UniRule"/>
</dbReference>
<reference evidence="10 11" key="1">
    <citation type="submission" date="2016-10" db="EMBL/GenBank/DDBJ databases">
        <authorList>
            <person name="de Groot N.N."/>
        </authorList>
    </citation>
    <scope>NUCLEOTIDE SEQUENCE [LARGE SCALE GENOMIC DNA]</scope>
    <source>
        <strain evidence="10 11">CGMCC 1.7666</strain>
    </source>
</reference>
<dbReference type="SUPFAM" id="SSF75553">
    <property type="entry name" value="Smc hinge domain"/>
    <property type="match status" value="1"/>
</dbReference>
<dbReference type="GO" id="GO:0016887">
    <property type="term" value="F:ATP hydrolysis activity"/>
    <property type="evidence" value="ECO:0007669"/>
    <property type="project" value="InterPro"/>
</dbReference>
<keyword evidence="5 7" id="KW-0175">Coiled coil</keyword>
<dbReference type="STRING" id="549386.SAMN02927923_02741"/>
<feature type="coiled-coil region" evidence="7">
    <location>
        <begin position="282"/>
        <end position="502"/>
    </location>
</feature>
<evidence type="ECO:0000313" key="11">
    <source>
        <dbReference type="Proteomes" id="UP000199569"/>
    </source>
</evidence>
<dbReference type="GO" id="GO:0005737">
    <property type="term" value="C:cytoplasm"/>
    <property type="evidence" value="ECO:0007669"/>
    <property type="project" value="UniProtKB-SubCell"/>
</dbReference>
<dbReference type="RefSeq" id="WP_091135352.1">
    <property type="nucleotide sequence ID" value="NZ_FMVJ01000007.1"/>
</dbReference>
<evidence type="ECO:0000256" key="1">
    <source>
        <dbReference type="ARBA" id="ARBA00004496"/>
    </source>
</evidence>
<keyword evidence="3 7" id="KW-0547">Nucleotide-binding</keyword>
<comment type="subcellular location">
    <subcellularLocation>
        <location evidence="1 7">Cytoplasm</location>
    </subcellularLocation>
</comment>
<evidence type="ECO:0000256" key="8">
    <source>
        <dbReference type="SAM" id="MobiDB-lite"/>
    </source>
</evidence>
<protein>
    <recommendedName>
        <fullName evidence="7">Chromosome partition protein Smc</fullName>
    </recommendedName>
</protein>
<feature type="binding site" evidence="7">
    <location>
        <begin position="32"/>
        <end position="39"/>
    </location>
    <ligand>
        <name>ATP</name>
        <dbReference type="ChEBI" id="CHEBI:30616"/>
    </ligand>
</feature>